<dbReference type="Proteomes" id="UP000236197">
    <property type="component" value="Unassembled WGS sequence"/>
</dbReference>
<dbReference type="InterPro" id="IPR038584">
    <property type="entry name" value="Ribosomal_bL33_sf"/>
</dbReference>
<sequence>MRTLVTLACTECKRRNYTTKKNKQNNPDRLELKKYCKWCRCHTVHKETR</sequence>
<dbReference type="InterPro" id="IPR018264">
    <property type="entry name" value="Ribosomal_bL33_CS"/>
</dbReference>
<protein>
    <recommendedName>
        <fullName evidence="4 5">Large ribosomal subunit protein bL33</fullName>
    </recommendedName>
</protein>
<dbReference type="GO" id="GO:0005737">
    <property type="term" value="C:cytoplasm"/>
    <property type="evidence" value="ECO:0007669"/>
    <property type="project" value="UniProtKB-ARBA"/>
</dbReference>
<proteinExistence type="inferred from homology"/>
<evidence type="ECO:0000313" key="6">
    <source>
        <dbReference type="EMBL" id="PNV67030.1"/>
    </source>
</evidence>
<dbReference type="PANTHER" id="PTHR43168:SF2">
    <property type="entry name" value="LARGE RIBOSOMAL SUBUNIT PROTEIN BL33C"/>
    <property type="match status" value="1"/>
</dbReference>
<evidence type="ECO:0000313" key="7">
    <source>
        <dbReference type="Proteomes" id="UP000236197"/>
    </source>
</evidence>
<dbReference type="Gene3D" id="2.20.28.120">
    <property type="entry name" value="Ribosomal protein L33"/>
    <property type="match status" value="1"/>
</dbReference>
<dbReference type="Pfam" id="PF00471">
    <property type="entry name" value="Ribosomal_L33"/>
    <property type="match status" value="1"/>
</dbReference>
<dbReference type="NCBIfam" id="TIGR01023">
    <property type="entry name" value="rpmG_bact"/>
    <property type="match status" value="1"/>
</dbReference>
<name>A0A2K2UA25_9ACTN</name>
<dbReference type="NCBIfam" id="NF001860">
    <property type="entry name" value="PRK00595.1"/>
    <property type="match status" value="1"/>
</dbReference>
<evidence type="ECO:0000256" key="1">
    <source>
        <dbReference type="ARBA" id="ARBA00007596"/>
    </source>
</evidence>
<comment type="similarity">
    <text evidence="1 5">Belongs to the bacterial ribosomal protein bL33 family.</text>
</comment>
<reference evidence="7" key="1">
    <citation type="submission" date="2018-01" db="EMBL/GenBank/DDBJ databases">
        <title>Rubneribacter badeniensis gen. nov., sp. nov., and Colonibacter rubneri, gen. nov., sp. nov., WGS of new members of the Eggerthellaceae.</title>
        <authorList>
            <person name="Danylec N."/>
            <person name="Stoll D.A."/>
            <person name="Doetsch A."/>
            <person name="Kulling S.E."/>
            <person name="Huch M."/>
        </authorList>
    </citation>
    <scope>NUCLEOTIDE SEQUENCE [LARGE SCALE GENOMIC DNA]</scope>
    <source>
        <strain evidence="7">ResAG-96</strain>
    </source>
</reference>
<dbReference type="HAMAP" id="MF_00294">
    <property type="entry name" value="Ribosomal_bL33"/>
    <property type="match status" value="1"/>
</dbReference>
<dbReference type="RefSeq" id="WP_103265666.1">
    <property type="nucleotide sequence ID" value="NZ_CABMLE010000014.1"/>
</dbReference>
<dbReference type="NCBIfam" id="NF001764">
    <property type="entry name" value="PRK00504.1"/>
    <property type="match status" value="1"/>
</dbReference>
<dbReference type="InterPro" id="IPR001705">
    <property type="entry name" value="Ribosomal_bL33"/>
</dbReference>
<dbReference type="AlphaFoldDB" id="A0A2K2UA25"/>
<evidence type="ECO:0000256" key="4">
    <source>
        <dbReference type="ARBA" id="ARBA00035176"/>
    </source>
</evidence>
<dbReference type="GO" id="GO:0003735">
    <property type="term" value="F:structural constituent of ribosome"/>
    <property type="evidence" value="ECO:0007669"/>
    <property type="project" value="InterPro"/>
</dbReference>
<gene>
    <name evidence="5 6" type="primary">rpmG</name>
    <name evidence="6" type="ORF">C2L71_10260</name>
</gene>
<comment type="caution">
    <text evidence="6">The sequence shown here is derived from an EMBL/GenBank/DDBJ whole genome shotgun (WGS) entry which is preliminary data.</text>
</comment>
<dbReference type="InterPro" id="IPR011332">
    <property type="entry name" value="Ribosomal_zn-bd"/>
</dbReference>
<dbReference type="OrthoDB" id="21586at2"/>
<dbReference type="GO" id="GO:0006412">
    <property type="term" value="P:translation"/>
    <property type="evidence" value="ECO:0007669"/>
    <property type="project" value="UniProtKB-UniRule"/>
</dbReference>
<dbReference type="GO" id="GO:1990904">
    <property type="term" value="C:ribonucleoprotein complex"/>
    <property type="evidence" value="ECO:0007669"/>
    <property type="project" value="UniProtKB-KW"/>
</dbReference>
<organism evidence="6 7">
    <name type="scientific">Enteroscipio rubneri</name>
    <dbReference type="NCBI Taxonomy" id="2070686"/>
    <lineage>
        <taxon>Bacteria</taxon>
        <taxon>Bacillati</taxon>
        <taxon>Actinomycetota</taxon>
        <taxon>Coriobacteriia</taxon>
        <taxon>Eggerthellales</taxon>
        <taxon>Eggerthellaceae</taxon>
        <taxon>Enteroscipio</taxon>
    </lineage>
</organism>
<dbReference type="PANTHER" id="PTHR43168">
    <property type="entry name" value="50S RIBOSOMAL PROTEIN L33, CHLOROPLASTIC"/>
    <property type="match status" value="1"/>
</dbReference>
<evidence type="ECO:0000256" key="2">
    <source>
        <dbReference type="ARBA" id="ARBA00022980"/>
    </source>
</evidence>
<keyword evidence="2 5" id="KW-0689">Ribosomal protein</keyword>
<keyword evidence="7" id="KW-1185">Reference proteome</keyword>
<dbReference type="SUPFAM" id="SSF57829">
    <property type="entry name" value="Zn-binding ribosomal proteins"/>
    <property type="match status" value="1"/>
</dbReference>
<dbReference type="EMBL" id="PPEK01000014">
    <property type="protein sequence ID" value="PNV67030.1"/>
    <property type="molecule type" value="Genomic_DNA"/>
</dbReference>
<evidence type="ECO:0000256" key="3">
    <source>
        <dbReference type="ARBA" id="ARBA00023274"/>
    </source>
</evidence>
<evidence type="ECO:0000256" key="5">
    <source>
        <dbReference type="HAMAP-Rule" id="MF_00294"/>
    </source>
</evidence>
<keyword evidence="3 5" id="KW-0687">Ribonucleoprotein</keyword>
<accession>A0A2K2UA25</accession>
<dbReference type="GO" id="GO:0005840">
    <property type="term" value="C:ribosome"/>
    <property type="evidence" value="ECO:0007669"/>
    <property type="project" value="UniProtKB-KW"/>
</dbReference>
<dbReference type="PROSITE" id="PS00582">
    <property type="entry name" value="RIBOSOMAL_L33"/>
    <property type="match status" value="1"/>
</dbReference>